<protein>
    <submittedName>
        <fullName evidence="1">Uncharacterized protein</fullName>
    </submittedName>
</protein>
<gene>
    <name evidence="1" type="ORF">QO006_003042</name>
</gene>
<accession>A0ABT9MG59</accession>
<dbReference type="Proteomes" id="UP001232163">
    <property type="component" value="Unassembled WGS sequence"/>
</dbReference>
<dbReference type="EMBL" id="JAURUR010000013">
    <property type="protein sequence ID" value="MDP9765589.1"/>
    <property type="molecule type" value="Genomic_DNA"/>
</dbReference>
<evidence type="ECO:0000313" key="1">
    <source>
        <dbReference type="EMBL" id="MDP9765589.1"/>
    </source>
</evidence>
<evidence type="ECO:0000313" key="2">
    <source>
        <dbReference type="Proteomes" id="UP001232163"/>
    </source>
</evidence>
<keyword evidence="2" id="KW-1185">Reference proteome</keyword>
<comment type="caution">
    <text evidence="1">The sequence shown here is derived from an EMBL/GenBank/DDBJ whole genome shotgun (WGS) entry which is preliminary data.</text>
</comment>
<name>A0ABT9MG59_9DEIO</name>
<organism evidence="1 2">
    <name type="scientific">Deinococcus enclensis</name>
    <dbReference type="NCBI Taxonomy" id="1049582"/>
    <lineage>
        <taxon>Bacteria</taxon>
        <taxon>Thermotogati</taxon>
        <taxon>Deinococcota</taxon>
        <taxon>Deinococci</taxon>
        <taxon>Deinococcales</taxon>
        <taxon>Deinococcaceae</taxon>
        <taxon>Deinococcus</taxon>
    </lineage>
</organism>
<sequence>MTETLAQLFEDASARHEAWGLRLLSWREIVAWADEWVLALPEIPDDLLAVSLSREPTREAQDGLTRLAGQSSGSAVVPYLRALWARKRAAGELDDFEITRQAWRLTGGSIPYDSDDFLVLARMDHFSDEADGIYQLTAEQRAKARRHLAQEVAWFLAGETGHLEAAWDEIAAAGERAEPVWHPNPPEARQAQALFAKVNVRRL</sequence>
<dbReference type="RefSeq" id="WP_307467824.1">
    <property type="nucleotide sequence ID" value="NZ_JAURUR010000013.1"/>
</dbReference>
<reference evidence="1 2" key="1">
    <citation type="submission" date="2023-07" db="EMBL/GenBank/DDBJ databases">
        <title>Genomic Encyclopedia of Type Strains, Phase IV (KMG-IV): sequencing the most valuable type-strain genomes for metagenomic binning, comparative biology and taxonomic classification.</title>
        <authorList>
            <person name="Goeker M."/>
        </authorList>
    </citation>
    <scope>NUCLEOTIDE SEQUENCE [LARGE SCALE GENOMIC DNA]</scope>
    <source>
        <strain evidence="1 2">NIO-1023</strain>
    </source>
</reference>
<proteinExistence type="predicted"/>